<dbReference type="PROSITE" id="PS00134">
    <property type="entry name" value="TRYPSIN_HIS"/>
    <property type="match status" value="3"/>
</dbReference>
<evidence type="ECO:0000256" key="1">
    <source>
        <dbReference type="ARBA" id="ARBA00007664"/>
    </source>
</evidence>
<dbReference type="SMART" id="SM00020">
    <property type="entry name" value="Tryp_SPc"/>
    <property type="match status" value="3"/>
</dbReference>
<evidence type="ECO:0000313" key="11">
    <source>
        <dbReference type="Proteomes" id="UP000694904"/>
    </source>
</evidence>
<feature type="domain" description="Peptidase S1" evidence="10">
    <location>
        <begin position="330"/>
        <end position="563"/>
    </location>
</feature>
<reference evidence="11" key="1">
    <citation type="journal article" date="1997" name="Nucleic Acids Res.">
        <title>tRNAscan-SE: a program for improved detection of transfer RNA genes in genomic sequence.</title>
        <authorList>
            <person name="Lowe T.M."/>
            <person name="Eddy S.R."/>
        </authorList>
    </citation>
    <scope>NUCLEOTIDE SEQUENCE [LARGE SCALE GENOMIC DNA]</scope>
</reference>
<dbReference type="PRINTS" id="PR00722">
    <property type="entry name" value="CHYMOTRYPSIN"/>
</dbReference>
<feature type="chain" id="PRO_5046058090" evidence="9">
    <location>
        <begin position="19"/>
        <end position="840"/>
    </location>
</feature>
<feature type="domain" description="Peptidase S1" evidence="10">
    <location>
        <begin position="603"/>
        <end position="838"/>
    </location>
</feature>
<evidence type="ECO:0000256" key="5">
    <source>
        <dbReference type="ARBA" id="ARBA00022825"/>
    </source>
</evidence>
<reference evidence="12" key="3">
    <citation type="submission" date="2025-08" db="UniProtKB">
        <authorList>
            <consortium name="RefSeq"/>
        </authorList>
    </citation>
    <scope>IDENTIFICATION</scope>
    <source>
        <tissue evidence="12">Whole organism</tissue>
    </source>
</reference>
<dbReference type="Gene3D" id="2.40.10.10">
    <property type="entry name" value="Trypsin-like serine proteases"/>
    <property type="match status" value="3"/>
</dbReference>
<evidence type="ECO:0000256" key="2">
    <source>
        <dbReference type="ARBA" id="ARBA00022670"/>
    </source>
</evidence>
<evidence type="ECO:0000256" key="9">
    <source>
        <dbReference type="SAM" id="SignalP"/>
    </source>
</evidence>
<evidence type="ECO:0000256" key="8">
    <source>
        <dbReference type="RuleBase" id="RU363034"/>
    </source>
</evidence>
<dbReference type="GeneID" id="108609422"/>
<gene>
    <name evidence="12" type="primary">LOC108609422</name>
</gene>
<evidence type="ECO:0000313" key="12">
    <source>
        <dbReference type="RefSeq" id="XP_017856633.1"/>
    </source>
</evidence>
<dbReference type="InterPro" id="IPR043504">
    <property type="entry name" value="Peptidase_S1_PA_chymotrypsin"/>
</dbReference>
<accession>A0ABM1NNU7</accession>
<dbReference type="SUPFAM" id="SSF50494">
    <property type="entry name" value="Trypsin-like serine proteases"/>
    <property type="match status" value="3"/>
</dbReference>
<keyword evidence="3 9" id="KW-0732">Signal</keyword>
<proteinExistence type="inferred from homology"/>
<evidence type="ECO:0000256" key="4">
    <source>
        <dbReference type="ARBA" id="ARBA00022801"/>
    </source>
</evidence>
<comment type="similarity">
    <text evidence="1">Belongs to the peptidase S1 family.</text>
</comment>
<feature type="domain" description="Peptidase S1" evidence="10">
    <location>
        <begin position="37"/>
        <end position="271"/>
    </location>
</feature>
<evidence type="ECO:0000256" key="7">
    <source>
        <dbReference type="ARBA" id="ARBA00023157"/>
    </source>
</evidence>
<dbReference type="InterPro" id="IPR009003">
    <property type="entry name" value="Peptidase_S1_PA"/>
</dbReference>
<dbReference type="PROSITE" id="PS50240">
    <property type="entry name" value="TRYPSIN_DOM"/>
    <property type="match status" value="3"/>
</dbReference>
<dbReference type="PANTHER" id="PTHR24276:SF95">
    <property type="entry name" value="PEPTIDASE S1 DOMAIN-CONTAINING PROTEIN"/>
    <property type="match status" value="1"/>
</dbReference>
<dbReference type="RefSeq" id="XP_017856633.1">
    <property type="nucleotide sequence ID" value="XM_018001144.1"/>
</dbReference>
<keyword evidence="11" id="KW-1185">Reference proteome</keyword>
<evidence type="ECO:0000256" key="6">
    <source>
        <dbReference type="ARBA" id="ARBA00023145"/>
    </source>
</evidence>
<sequence>MKVLAVTLLAFLAVSAQAGKLTDSLVKVVPSFATGFVVNGIEATPHQAPFIVSLSNNFTHHSHSCGGTIVNKNWILTAAHCISNPVGMSAIAGLHARAVVDERTQQRLVDFGRIHEDFEAAVGPFDIALLHVSEPFEFNEWVSPAVLPSPGEIHEGETHLYGWGQPKSYILTAAKTLQTITTNTINYDECKALMPSNSKLVSTNICSDSLQQSKSACNGDSGGPLVVEHKDAPSELIGVVSWGYIPCGAANYPSVYTRVSAYIGWITKTQSAYYLTEFIVNLQRQLLRLPVSNSKLRTINMKLFVALIALVVASANANIIGVPGFPEGRIINGNEAKVGEAPFIVSLQTTWNAHYCAGSLIRNDVVLTAAHCMTHTNFQVVAGAHSRTNKSVAQVRQGSSSRQTIHEKYGGSVGPYDIGLIFLNKPFNINTRNAPVATIAVASKQYATTGNGVLYGWGRDNSGLKPDKLQKLNVEIIDYKKCLANLPRSNKLAETNVCTFKAGTTDGSCTGDSGGPLVNRRPDGSYQLVGTVSWGYTPCASTKYPSVYTDVASYRNWIQQHINDFTAKSTAVNMKLFVTLIALVVASANANIIGLPGFPEGRIINGNEAQVGEAPFIVSLQTTKNAHYCAGSLIRNDIVLTAAHCLTYANFQVVAGAHSRSDKSETQVRQGSSARQTIHEKYDGGVGPYDIGLIFLDKPFDINSLARNAPVATIAVASKQYATTGNGVLYGWGRDNSGSLPDKLQKLDVEIIDYKKCLDNLPKGNKLAETNVCTFKAGTTDGACSGDSGGPLVNRRPDGSYQLVGTVSWGYTPCASTKYPSVYTDVASYRDWIQDHINDF</sequence>
<dbReference type="PANTHER" id="PTHR24276">
    <property type="entry name" value="POLYSERASE-RELATED"/>
    <property type="match status" value="1"/>
</dbReference>
<dbReference type="InterPro" id="IPR033116">
    <property type="entry name" value="TRYPSIN_SER"/>
</dbReference>
<dbReference type="InterPro" id="IPR001314">
    <property type="entry name" value="Peptidase_S1A"/>
</dbReference>
<dbReference type="Pfam" id="PF00089">
    <property type="entry name" value="Trypsin"/>
    <property type="match status" value="3"/>
</dbReference>
<keyword evidence="2 8" id="KW-0645">Protease</keyword>
<dbReference type="InterPro" id="IPR001254">
    <property type="entry name" value="Trypsin_dom"/>
</dbReference>
<evidence type="ECO:0000256" key="3">
    <source>
        <dbReference type="ARBA" id="ARBA00022729"/>
    </source>
</evidence>
<keyword evidence="4 8" id="KW-0378">Hydrolase</keyword>
<organism evidence="11 12">
    <name type="scientific">Drosophila arizonae</name>
    <name type="common">Fruit fly</name>
    <dbReference type="NCBI Taxonomy" id="7263"/>
    <lineage>
        <taxon>Eukaryota</taxon>
        <taxon>Metazoa</taxon>
        <taxon>Ecdysozoa</taxon>
        <taxon>Arthropoda</taxon>
        <taxon>Hexapoda</taxon>
        <taxon>Insecta</taxon>
        <taxon>Pterygota</taxon>
        <taxon>Neoptera</taxon>
        <taxon>Endopterygota</taxon>
        <taxon>Diptera</taxon>
        <taxon>Brachycera</taxon>
        <taxon>Muscomorpha</taxon>
        <taxon>Ephydroidea</taxon>
        <taxon>Drosophilidae</taxon>
        <taxon>Drosophila</taxon>
    </lineage>
</organism>
<protein>
    <submittedName>
        <fullName evidence="12">Transmembrane protease serine 9-like</fullName>
    </submittedName>
</protein>
<keyword evidence="7" id="KW-1015">Disulfide bond</keyword>
<keyword evidence="6" id="KW-0865">Zymogen</keyword>
<dbReference type="PROSITE" id="PS00135">
    <property type="entry name" value="TRYPSIN_SER"/>
    <property type="match status" value="3"/>
</dbReference>
<dbReference type="Proteomes" id="UP000694904">
    <property type="component" value="Chromosome 3"/>
</dbReference>
<dbReference type="InterPro" id="IPR050430">
    <property type="entry name" value="Peptidase_S1"/>
</dbReference>
<evidence type="ECO:0000259" key="10">
    <source>
        <dbReference type="PROSITE" id="PS50240"/>
    </source>
</evidence>
<name>A0ABM1NNU7_DROAR</name>
<reference evidence="11" key="2">
    <citation type="journal article" date="2016" name="G3 (Bethesda)">
        <title>Genome Evolution in Three Species of Cactophilic Drosophila.</title>
        <authorList>
            <person name="Sanchez-Flores A."/>
            <person name="Penazola F."/>
            <person name="Carpinteyro-Ponce J."/>
            <person name="Nazario-Yepiz N."/>
            <person name="Abreu-Goodger C."/>
            <person name="Machado C.A."/>
            <person name="Markow T.A."/>
        </authorList>
    </citation>
    <scope>NUCLEOTIDE SEQUENCE [LARGE SCALE GENOMIC DNA]</scope>
</reference>
<dbReference type="CDD" id="cd00190">
    <property type="entry name" value="Tryp_SPc"/>
    <property type="match status" value="3"/>
</dbReference>
<keyword evidence="5 8" id="KW-0720">Serine protease</keyword>
<feature type="signal peptide" evidence="9">
    <location>
        <begin position="1"/>
        <end position="18"/>
    </location>
</feature>
<dbReference type="InterPro" id="IPR018114">
    <property type="entry name" value="TRYPSIN_HIS"/>
</dbReference>